<dbReference type="Proteomes" id="UP001500540">
    <property type="component" value="Unassembled WGS sequence"/>
</dbReference>
<keyword evidence="2" id="KW-0732">Signal</keyword>
<keyword evidence="4" id="KW-1185">Reference proteome</keyword>
<dbReference type="PROSITE" id="PS51257">
    <property type="entry name" value="PROKAR_LIPOPROTEIN"/>
    <property type="match status" value="1"/>
</dbReference>
<feature type="compositionally biased region" description="Gly residues" evidence="1">
    <location>
        <begin position="287"/>
        <end position="306"/>
    </location>
</feature>
<feature type="region of interest" description="Disordered" evidence="1">
    <location>
        <begin position="287"/>
        <end position="309"/>
    </location>
</feature>
<name>A0ABP7G8A7_9MICO</name>
<evidence type="ECO:0000313" key="3">
    <source>
        <dbReference type="EMBL" id="GAA3758993.1"/>
    </source>
</evidence>
<sequence length="323" mass="30639">MRILSFPAGSLRRRPLRLIGAVAGGAATLLVLAACSGTASATTPTPSATSQAQQQGYAGGQARAGISGLIAAAQDGVLQLQSTSEQTAVRYTTSTTIRKTEKVAASAVKVGDCVFAITAKGAAVATSVTVTAAASDGTCTSGFGDRRGAGRATAAPSDGTGSATPRTRPSGAPTGAPRYGSGGAGGFGSIAGGKVTATTSSALTVQTTEQNGTTSTSTVKVDSTTTITATVTGSASDIIVGQCVTALGKADTTGGYDATALTLSAPNSSGTCTSGFGGGFGGRGFGGGGGSGSGSGTGQTGAGQTGGALYAHSAASDQGVVNG</sequence>
<protein>
    <recommendedName>
        <fullName evidence="5">DUF5666 domain-containing protein</fullName>
    </recommendedName>
</protein>
<feature type="chain" id="PRO_5045321572" description="DUF5666 domain-containing protein" evidence="2">
    <location>
        <begin position="42"/>
        <end position="323"/>
    </location>
</feature>
<reference evidence="4" key="1">
    <citation type="journal article" date="2019" name="Int. J. Syst. Evol. Microbiol.">
        <title>The Global Catalogue of Microorganisms (GCM) 10K type strain sequencing project: providing services to taxonomists for standard genome sequencing and annotation.</title>
        <authorList>
            <consortium name="The Broad Institute Genomics Platform"/>
            <consortium name="The Broad Institute Genome Sequencing Center for Infectious Disease"/>
            <person name="Wu L."/>
            <person name="Ma J."/>
        </authorList>
    </citation>
    <scope>NUCLEOTIDE SEQUENCE [LARGE SCALE GENOMIC DNA]</scope>
    <source>
        <strain evidence="4">JCM 16950</strain>
    </source>
</reference>
<feature type="signal peptide" evidence="2">
    <location>
        <begin position="1"/>
        <end position="41"/>
    </location>
</feature>
<comment type="caution">
    <text evidence="3">The sequence shown here is derived from an EMBL/GenBank/DDBJ whole genome shotgun (WGS) entry which is preliminary data.</text>
</comment>
<evidence type="ECO:0000256" key="1">
    <source>
        <dbReference type="SAM" id="MobiDB-lite"/>
    </source>
</evidence>
<dbReference type="RefSeq" id="WP_344781086.1">
    <property type="nucleotide sequence ID" value="NZ_BAABAF010000003.1"/>
</dbReference>
<evidence type="ECO:0008006" key="5">
    <source>
        <dbReference type="Google" id="ProtNLM"/>
    </source>
</evidence>
<accession>A0ABP7G8A7</accession>
<evidence type="ECO:0000256" key="2">
    <source>
        <dbReference type="SAM" id="SignalP"/>
    </source>
</evidence>
<proteinExistence type="predicted"/>
<evidence type="ECO:0000313" key="4">
    <source>
        <dbReference type="Proteomes" id="UP001500540"/>
    </source>
</evidence>
<dbReference type="EMBL" id="BAABAF010000003">
    <property type="protein sequence ID" value="GAA3758993.1"/>
    <property type="molecule type" value="Genomic_DNA"/>
</dbReference>
<feature type="region of interest" description="Disordered" evidence="1">
    <location>
        <begin position="136"/>
        <end position="183"/>
    </location>
</feature>
<gene>
    <name evidence="3" type="ORF">GCM10022240_09510</name>
</gene>
<organism evidence="3 4">
    <name type="scientific">Microbacterium kribbense</name>
    <dbReference type="NCBI Taxonomy" id="433645"/>
    <lineage>
        <taxon>Bacteria</taxon>
        <taxon>Bacillati</taxon>
        <taxon>Actinomycetota</taxon>
        <taxon>Actinomycetes</taxon>
        <taxon>Micrococcales</taxon>
        <taxon>Microbacteriaceae</taxon>
        <taxon>Microbacterium</taxon>
    </lineage>
</organism>